<gene>
    <name evidence="1" type="ORF">JP09_004695</name>
</gene>
<sequence>MSKIETAGDAEKIVNSYYLNPMGPRPSNFDVHKQGRTWVVKFNIPTGFSIAKHEWHIDSGTGNVLNKK</sequence>
<proteinExistence type="predicted"/>
<accession>A0A2P5P7Y3</accession>
<keyword evidence="2" id="KW-1185">Reference proteome</keyword>
<evidence type="ECO:0000313" key="1">
    <source>
        <dbReference type="EMBL" id="PPD58407.1"/>
    </source>
</evidence>
<comment type="caution">
    <text evidence="1">The sequence shown here is derived from an EMBL/GenBank/DDBJ whole genome shotgun (WGS) entry which is preliminary data.</text>
</comment>
<dbReference type="Proteomes" id="UP000235653">
    <property type="component" value="Unassembled WGS sequence"/>
</dbReference>
<name>A0A2P5P7Y3_9CHLR</name>
<evidence type="ECO:0008006" key="3">
    <source>
        <dbReference type="Google" id="ProtNLM"/>
    </source>
</evidence>
<reference evidence="1 2" key="1">
    <citation type="journal article" date="2017" name="ISME J.">
        <title>Grape pomace compost harbors organohalide-respiring Dehalogenimonas species with novel reductive dehalogenase genes.</title>
        <authorList>
            <person name="Yang Y."/>
            <person name="Higgins S.A."/>
            <person name="Yan J."/>
            <person name="Simsir B."/>
            <person name="Chourey K."/>
            <person name="Iyer R."/>
            <person name="Hettich R.L."/>
            <person name="Baldwin B."/>
            <person name="Ogles D.M."/>
            <person name="Loffler F.E."/>
        </authorList>
    </citation>
    <scope>NUCLEOTIDE SEQUENCE [LARGE SCALE GENOMIC DNA]</scope>
    <source>
        <strain evidence="1 2">GP</strain>
    </source>
</reference>
<protein>
    <recommendedName>
        <fullName evidence="3">PepSY domain-containing protein</fullName>
    </recommendedName>
</protein>
<dbReference type="AlphaFoldDB" id="A0A2P5P7Y3"/>
<dbReference type="EMBL" id="JQAN02000008">
    <property type="protein sequence ID" value="PPD58407.1"/>
    <property type="molecule type" value="Genomic_DNA"/>
</dbReference>
<evidence type="ECO:0000313" key="2">
    <source>
        <dbReference type="Proteomes" id="UP000235653"/>
    </source>
</evidence>
<organism evidence="1 2">
    <name type="scientific">Dehalogenimonas etheniformans</name>
    <dbReference type="NCBI Taxonomy" id="1536648"/>
    <lineage>
        <taxon>Bacteria</taxon>
        <taxon>Bacillati</taxon>
        <taxon>Chloroflexota</taxon>
        <taxon>Dehalococcoidia</taxon>
        <taxon>Dehalococcoidales</taxon>
        <taxon>Dehalococcoidaceae</taxon>
        <taxon>Dehalogenimonas</taxon>
    </lineage>
</organism>